<evidence type="ECO:0000313" key="1">
    <source>
        <dbReference type="EMBL" id="SHF09752.1"/>
    </source>
</evidence>
<gene>
    <name evidence="1" type="ORF">SAMN02745157_1632</name>
</gene>
<dbReference type="STRING" id="1122133.SAMN02745157_1632"/>
<evidence type="ECO:0000313" key="2">
    <source>
        <dbReference type="Proteomes" id="UP000184485"/>
    </source>
</evidence>
<organism evidence="1 2">
    <name type="scientific">Kaistia soli DSM 19436</name>
    <dbReference type="NCBI Taxonomy" id="1122133"/>
    <lineage>
        <taxon>Bacteria</taxon>
        <taxon>Pseudomonadati</taxon>
        <taxon>Pseudomonadota</taxon>
        <taxon>Alphaproteobacteria</taxon>
        <taxon>Hyphomicrobiales</taxon>
        <taxon>Kaistiaceae</taxon>
        <taxon>Kaistia</taxon>
    </lineage>
</organism>
<protein>
    <submittedName>
        <fullName evidence="1">Uncharacterized protein</fullName>
    </submittedName>
</protein>
<dbReference type="RefSeq" id="WP_073052173.1">
    <property type="nucleotide sequence ID" value="NZ_FQUP01000001.1"/>
</dbReference>
<reference evidence="1 2" key="1">
    <citation type="submission" date="2016-11" db="EMBL/GenBank/DDBJ databases">
        <authorList>
            <person name="Jaros S."/>
            <person name="Januszkiewicz K."/>
            <person name="Wedrychowicz H."/>
        </authorList>
    </citation>
    <scope>NUCLEOTIDE SEQUENCE [LARGE SCALE GENOMIC DNA]</scope>
    <source>
        <strain evidence="1 2">DSM 19436</strain>
    </source>
</reference>
<sequence length="81" mass="8989">MCNSVTYEGRIYNTPGELAELVGGVDRLVWQSFNPFTPWPAGKDWHALDLCLCPVNVEATLTSAGFTATNDGDPMEWQVQR</sequence>
<dbReference type="OrthoDB" id="8456184at2"/>
<dbReference type="AlphaFoldDB" id="A0A1M4YW77"/>
<dbReference type="Proteomes" id="UP000184485">
    <property type="component" value="Unassembled WGS sequence"/>
</dbReference>
<dbReference type="EMBL" id="FQUP01000001">
    <property type="protein sequence ID" value="SHF09752.1"/>
    <property type="molecule type" value="Genomic_DNA"/>
</dbReference>
<keyword evidence="2" id="KW-1185">Reference proteome</keyword>
<accession>A0A1M4YW77</accession>
<name>A0A1M4YW77_9HYPH</name>
<proteinExistence type="predicted"/>